<dbReference type="Proteomes" id="UP001153678">
    <property type="component" value="Unassembled WGS sequence"/>
</dbReference>
<dbReference type="AlphaFoldDB" id="A0A9W4T3F5"/>
<feature type="non-terminal residue" evidence="2">
    <location>
        <position position="1"/>
    </location>
</feature>
<sequence length="192" mass="23011">KEQRDLLEKKNNEREDLLEKKEKEQRDLLEKKNNEREDLLEKKENLRVELENFRHIAEDRAHSILQMKHMCNVRGALEFIRAQILAKDMSIVFTETLDKALNRLSQDEKFTKYLQKACEDNSLRYEDVQKCVGGLYHSTSKHFHGHEQKVIIDSRTWATNEIFLLGVIFRHYKVPFEYCNTDGKLEHYPYKL</sequence>
<evidence type="ECO:0000313" key="3">
    <source>
        <dbReference type="Proteomes" id="UP001153678"/>
    </source>
</evidence>
<feature type="coiled-coil region" evidence="1">
    <location>
        <begin position="3"/>
        <end position="56"/>
    </location>
</feature>
<comment type="caution">
    <text evidence="2">The sequence shown here is derived from an EMBL/GenBank/DDBJ whole genome shotgun (WGS) entry which is preliminary data.</text>
</comment>
<accession>A0A9W4T3F5</accession>
<organism evidence="2 3">
    <name type="scientific">Funneliformis geosporum</name>
    <dbReference type="NCBI Taxonomy" id="1117311"/>
    <lineage>
        <taxon>Eukaryota</taxon>
        <taxon>Fungi</taxon>
        <taxon>Fungi incertae sedis</taxon>
        <taxon>Mucoromycota</taxon>
        <taxon>Glomeromycotina</taxon>
        <taxon>Glomeromycetes</taxon>
        <taxon>Glomerales</taxon>
        <taxon>Glomeraceae</taxon>
        <taxon>Funneliformis</taxon>
    </lineage>
</organism>
<reference evidence="2" key="1">
    <citation type="submission" date="2022-08" db="EMBL/GenBank/DDBJ databases">
        <authorList>
            <person name="Kallberg Y."/>
            <person name="Tangrot J."/>
            <person name="Rosling A."/>
        </authorList>
    </citation>
    <scope>NUCLEOTIDE SEQUENCE</scope>
    <source>
        <strain evidence="2">Wild A</strain>
    </source>
</reference>
<keyword evidence="1" id="KW-0175">Coiled coil</keyword>
<keyword evidence="3" id="KW-1185">Reference proteome</keyword>
<evidence type="ECO:0000313" key="2">
    <source>
        <dbReference type="EMBL" id="CAI2191159.1"/>
    </source>
</evidence>
<gene>
    <name evidence="2" type="ORF">FWILDA_LOCUS14936</name>
</gene>
<name>A0A9W4T3F5_9GLOM</name>
<protein>
    <submittedName>
        <fullName evidence="2">13670_t:CDS:1</fullName>
    </submittedName>
</protein>
<evidence type="ECO:0000256" key="1">
    <source>
        <dbReference type="SAM" id="Coils"/>
    </source>
</evidence>
<dbReference type="OrthoDB" id="2389680at2759"/>
<proteinExistence type="predicted"/>
<dbReference type="EMBL" id="CAMKVN010007152">
    <property type="protein sequence ID" value="CAI2191159.1"/>
    <property type="molecule type" value="Genomic_DNA"/>
</dbReference>